<evidence type="ECO:0000313" key="6">
    <source>
        <dbReference type="EMBL" id="MDT0467093.1"/>
    </source>
</evidence>
<comment type="caution">
    <text evidence="6">The sequence shown here is derived from an EMBL/GenBank/DDBJ whole genome shotgun (WGS) entry which is preliminary data.</text>
</comment>
<feature type="transmembrane region" description="Helical" evidence="5">
    <location>
        <begin position="214"/>
        <end position="233"/>
    </location>
</feature>
<dbReference type="CDD" id="cd09322">
    <property type="entry name" value="TDT_TehA_like"/>
    <property type="match status" value="1"/>
</dbReference>
<feature type="transmembrane region" description="Helical" evidence="5">
    <location>
        <begin position="69"/>
        <end position="88"/>
    </location>
</feature>
<dbReference type="InterPro" id="IPR004695">
    <property type="entry name" value="SLAC1/Mae1/Ssu1/TehA"/>
</dbReference>
<evidence type="ECO:0000256" key="3">
    <source>
        <dbReference type="ARBA" id="ARBA00022989"/>
    </source>
</evidence>
<feature type="transmembrane region" description="Helical" evidence="5">
    <location>
        <begin position="29"/>
        <end position="48"/>
    </location>
</feature>
<gene>
    <name evidence="6" type="ORF">RM764_29510</name>
</gene>
<keyword evidence="3 5" id="KW-1133">Transmembrane helix</keyword>
<keyword evidence="7" id="KW-1185">Reference proteome</keyword>
<evidence type="ECO:0000256" key="2">
    <source>
        <dbReference type="ARBA" id="ARBA00022692"/>
    </source>
</evidence>
<dbReference type="EMBL" id="JAVREY010000047">
    <property type="protein sequence ID" value="MDT0467093.1"/>
    <property type="molecule type" value="Genomic_DNA"/>
</dbReference>
<protein>
    <recommendedName>
        <fullName evidence="8">Tellurite resistance protein</fullName>
    </recommendedName>
</protein>
<dbReference type="PANTHER" id="PTHR37955:SF1">
    <property type="entry name" value="DEP DOMAIN-CONTAINING PROTEIN"/>
    <property type="match status" value="1"/>
</dbReference>
<dbReference type="InterPro" id="IPR038665">
    <property type="entry name" value="Voltage-dep_anion_channel_sf"/>
</dbReference>
<keyword evidence="4 5" id="KW-0472">Membrane</keyword>
<feature type="transmembrane region" description="Helical" evidence="5">
    <location>
        <begin position="94"/>
        <end position="115"/>
    </location>
</feature>
<dbReference type="Pfam" id="PF03595">
    <property type="entry name" value="SLAC1"/>
    <property type="match status" value="1"/>
</dbReference>
<evidence type="ECO:0000256" key="4">
    <source>
        <dbReference type="ARBA" id="ARBA00023136"/>
    </source>
</evidence>
<reference evidence="7" key="1">
    <citation type="submission" date="2023-07" db="EMBL/GenBank/DDBJ databases">
        <title>30 novel species of actinomycetes from the DSMZ collection.</title>
        <authorList>
            <person name="Nouioui I."/>
        </authorList>
    </citation>
    <scope>NUCLEOTIDE SEQUENCE [LARGE SCALE GENOMIC DNA]</scope>
    <source>
        <strain evidence="7">DSM 41699</strain>
    </source>
</reference>
<sequence length="308" mass="32429">MSVSLGTAGLGGAWQSASATISAPLWVSDVLYVAAGLVWVVLLGRYLWHGGGRWRNVLDDLQHPGQGFTLAYVPIVAMLTAGHFSRFGLDGARWVYILSGAAAGVIAARLLAHWVTGGLGSAPLHPGYTLPVVSGPFIASTTASTLHLPELAAAAFAVGILYWLAFGTVILGSLLINGDRMPAPARPTLTILVIPPATGGLAWTAAHHGQVDTIGYGFAGLLLFTLVVIGFLFPHLRQRAFHFGYWIFSFPMATSANFLLRWLAGTQIPGRQALSWVLLAAASVVFVVLCALTVGHALASRTRARTAG</sequence>
<keyword evidence="2 5" id="KW-0812">Transmembrane</keyword>
<dbReference type="Proteomes" id="UP001183809">
    <property type="component" value="Unassembled WGS sequence"/>
</dbReference>
<evidence type="ECO:0008006" key="8">
    <source>
        <dbReference type="Google" id="ProtNLM"/>
    </source>
</evidence>
<dbReference type="Gene3D" id="1.50.10.150">
    <property type="entry name" value="Voltage-dependent anion channel"/>
    <property type="match status" value="1"/>
</dbReference>
<feature type="transmembrane region" description="Helical" evidence="5">
    <location>
        <begin position="152"/>
        <end position="176"/>
    </location>
</feature>
<proteinExistence type="predicted"/>
<feature type="transmembrane region" description="Helical" evidence="5">
    <location>
        <begin position="245"/>
        <end position="264"/>
    </location>
</feature>
<dbReference type="RefSeq" id="WP_311698555.1">
    <property type="nucleotide sequence ID" value="NZ_JAVREY010000047.1"/>
</dbReference>
<feature type="transmembrane region" description="Helical" evidence="5">
    <location>
        <begin position="276"/>
        <end position="299"/>
    </location>
</feature>
<organism evidence="6 7">
    <name type="scientific">Streptomyces gibsoniae</name>
    <dbReference type="NCBI Taxonomy" id="3075529"/>
    <lineage>
        <taxon>Bacteria</taxon>
        <taxon>Bacillati</taxon>
        <taxon>Actinomycetota</taxon>
        <taxon>Actinomycetes</taxon>
        <taxon>Kitasatosporales</taxon>
        <taxon>Streptomycetaceae</taxon>
        <taxon>Streptomyces</taxon>
    </lineage>
</organism>
<evidence type="ECO:0000256" key="5">
    <source>
        <dbReference type="SAM" id="Phobius"/>
    </source>
</evidence>
<dbReference type="PANTHER" id="PTHR37955">
    <property type="entry name" value="TELLURITE RESISTANCE PROTEIN TEHA"/>
    <property type="match status" value="1"/>
</dbReference>
<evidence type="ECO:0000256" key="1">
    <source>
        <dbReference type="ARBA" id="ARBA00004141"/>
    </source>
</evidence>
<dbReference type="InterPro" id="IPR052951">
    <property type="entry name" value="Tellurite_res_ion_channel"/>
</dbReference>
<comment type="subcellular location">
    <subcellularLocation>
        <location evidence="1">Membrane</location>
        <topology evidence="1">Multi-pass membrane protein</topology>
    </subcellularLocation>
</comment>
<evidence type="ECO:0000313" key="7">
    <source>
        <dbReference type="Proteomes" id="UP001183809"/>
    </source>
</evidence>
<name>A0ABU2U1I1_9ACTN</name>
<accession>A0ABU2U1I1</accession>
<feature type="transmembrane region" description="Helical" evidence="5">
    <location>
        <begin position="188"/>
        <end position="208"/>
    </location>
</feature>